<evidence type="ECO:0000256" key="2">
    <source>
        <dbReference type="ARBA" id="ARBA00022618"/>
    </source>
</evidence>
<protein>
    <submittedName>
        <fullName evidence="9">Condensin-2 complex subunit D3</fullName>
    </submittedName>
</protein>
<name>A0AAD9CR03_DISEL</name>
<dbReference type="InterPro" id="IPR016024">
    <property type="entry name" value="ARM-type_fold"/>
</dbReference>
<dbReference type="EMBL" id="JASDAP010000003">
    <property type="protein sequence ID" value="KAK1905441.1"/>
    <property type="molecule type" value="Genomic_DNA"/>
</dbReference>
<sequence>MDLISALQFLKLNQIPSEWVDAVWDSEFTERTPLEDSIEDELAVSGDGASQSIWAILGENKVSIKSLVAVLSFFVLGGKDKTANIQQRVSSLHAASIYLLLLGIPGSIANKVFHEVLLDTCSDLTSHCWPQDSGKKRKKDGLKSSQAEGKRSKPQRKDNAEDLMKIREAVVQLVQSLLRLLQTFPLKDRPQSAGSFTQIFSKLLSFEPIVGGSTFSAEQDINKLKSVPEMAFYGLQLLCSPTHGEQKESLRRVFHQLLYVILMMKKGNRGKPTPLVPSPAVLSTRHQAINFICHLVEELKELALPFLQILLQHICFQMVEKSEIRSHGAQAVGMLTSQMTSADYACFIKWLFYFSRKAKVASRLFSIDVVMVLLDQPERKAEECQDPELQCLLPHRFLIQSLLFARRTDDSSTVKGHALASLAQCLELPSPNVTRAVHNLFSATGAQTVLEGEITEGSSQATQKTFCTLPFRTVEFSSTEPSDCEARENLALLLRRVKDSKVNVRKSALQALLGLLKHNVIPMIWENLEKLSECCRDPAVSVKKKALSCVGELLAAKPECSVVQKAWLQGVLPAVMDAESSVQEKALEALDQVVLCSIKVYSADRHLDAGQRLTWDLLTLLCNECKNLSRYFSRAFGIWSKQNMVTQTFITNLISHTEAEHASGAWLLLSKVIASASRLPYEKILDALDTMISSNDVPVTTSCHILCVMGDIATHLNTDTRDRIIDDLMSWLKTFSLPLEVICAAVETLYQLGRSEDIKQTQAFLNQHCGELVSVCEAYLAPIILSEKGAQNLNEELMVKHLHTLGVASLHCPAKVGKRTVLLVESVLTTRSEKLPGCQEELPASLPRSQFKANSMPTKVRAHGVITLGKLCLQHEDLIHKYLPVFAREMEEGKEVAVRNNVVVIMCDLYNEAIIREQTLIMLTNLLQDEIVKWKGSLFFRFMVVLVDPVPAIASLCEYCLLHLLLKKNPEMFSQHFIECIFHFNSYDNHKSYNKFPQSERERLRFSLKGARNREKRFRIYRFLLEHFTDAQRFNITIKINQTVLACFADDELPLDADGAEILSETFRILSLKEMKLQAVMQAAQKKVVSQVQKKIFIENMVPVIISLKSLLEQIRSPVLRDLMAYLQVTMQDYRNEVKEFFSGDEQLAAELEFALKTAGKETEMEEQMDQCSLTGVSRTPTAKRSVQASAARSRVLFPFTFATPPPPRPNPPSARLTHIDRLVRRSGSMALEGTVMPKGAVDNRAISTPKGDNIDFTFDEEVSAIFSDQITSVIAESSVLDVRSNEQKAPGLRQWNVQSPLRQKKKGSIV</sequence>
<evidence type="ECO:0000256" key="6">
    <source>
        <dbReference type="ARBA" id="ARBA00023306"/>
    </source>
</evidence>
<dbReference type="PANTHER" id="PTHR14222">
    <property type="entry name" value="CONDENSIN"/>
    <property type="match status" value="1"/>
</dbReference>
<dbReference type="GO" id="GO:0051301">
    <property type="term" value="P:cell division"/>
    <property type="evidence" value="ECO:0007669"/>
    <property type="project" value="UniProtKB-KW"/>
</dbReference>
<dbReference type="Pfam" id="PF12717">
    <property type="entry name" value="Cnd1"/>
    <property type="match status" value="1"/>
</dbReference>
<dbReference type="InterPro" id="IPR026971">
    <property type="entry name" value="CND1/NCAPD3"/>
</dbReference>
<proteinExistence type="predicted"/>
<organism evidence="9 10">
    <name type="scientific">Dissostichus eleginoides</name>
    <name type="common">Patagonian toothfish</name>
    <name type="synonym">Dissostichus amissus</name>
    <dbReference type="NCBI Taxonomy" id="100907"/>
    <lineage>
        <taxon>Eukaryota</taxon>
        <taxon>Metazoa</taxon>
        <taxon>Chordata</taxon>
        <taxon>Craniata</taxon>
        <taxon>Vertebrata</taxon>
        <taxon>Euteleostomi</taxon>
        <taxon>Actinopterygii</taxon>
        <taxon>Neopterygii</taxon>
        <taxon>Teleostei</taxon>
        <taxon>Neoteleostei</taxon>
        <taxon>Acanthomorphata</taxon>
        <taxon>Eupercaria</taxon>
        <taxon>Perciformes</taxon>
        <taxon>Notothenioidei</taxon>
        <taxon>Nototheniidae</taxon>
        <taxon>Dissostichus</taxon>
    </lineage>
</organism>
<dbReference type="GO" id="GO:0005634">
    <property type="term" value="C:nucleus"/>
    <property type="evidence" value="ECO:0007669"/>
    <property type="project" value="UniProtKB-SubCell"/>
</dbReference>
<keyword evidence="6" id="KW-0131">Cell cycle</keyword>
<dbReference type="GO" id="GO:0042393">
    <property type="term" value="F:histone binding"/>
    <property type="evidence" value="ECO:0007669"/>
    <property type="project" value="TreeGrafter"/>
</dbReference>
<reference evidence="9" key="1">
    <citation type="submission" date="2023-04" db="EMBL/GenBank/DDBJ databases">
        <title>Chromosome-level genome of Chaenocephalus aceratus.</title>
        <authorList>
            <person name="Park H."/>
        </authorList>
    </citation>
    <scope>NUCLEOTIDE SEQUENCE</scope>
    <source>
        <strain evidence="9">DE</strain>
        <tissue evidence="9">Muscle</tissue>
    </source>
</reference>
<dbReference type="InterPro" id="IPR011989">
    <property type="entry name" value="ARM-like"/>
</dbReference>
<evidence type="ECO:0000256" key="5">
    <source>
        <dbReference type="ARBA" id="ARBA00023242"/>
    </source>
</evidence>
<evidence type="ECO:0000256" key="3">
    <source>
        <dbReference type="ARBA" id="ARBA00022776"/>
    </source>
</evidence>
<evidence type="ECO:0000259" key="8">
    <source>
        <dbReference type="Pfam" id="PF12717"/>
    </source>
</evidence>
<feature type="region of interest" description="Disordered" evidence="7">
    <location>
        <begin position="129"/>
        <end position="159"/>
    </location>
</feature>
<evidence type="ECO:0000256" key="7">
    <source>
        <dbReference type="SAM" id="MobiDB-lite"/>
    </source>
</evidence>
<gene>
    <name evidence="9" type="ORF">KUDE01_012623</name>
</gene>
<accession>A0AAD9CR03</accession>
<comment type="subcellular location">
    <subcellularLocation>
        <location evidence="1">Nucleus</location>
    </subcellularLocation>
</comment>
<dbReference type="Gene3D" id="1.25.10.10">
    <property type="entry name" value="Leucine-rich Repeat Variant"/>
    <property type="match status" value="1"/>
</dbReference>
<dbReference type="InterPro" id="IPR032682">
    <property type="entry name" value="Cnd1_C"/>
</dbReference>
<keyword evidence="4" id="KW-0226">DNA condensation</keyword>
<keyword evidence="5" id="KW-0539">Nucleus</keyword>
<keyword evidence="3" id="KW-0498">Mitosis</keyword>
<comment type="caution">
    <text evidence="9">The sequence shown here is derived from an EMBL/GenBank/DDBJ whole genome shotgun (WGS) entry which is preliminary data.</text>
</comment>
<feature type="domain" description="Condensin complex subunit 1 C-terminal" evidence="8">
    <location>
        <begin position="913"/>
        <end position="1040"/>
    </location>
</feature>
<dbReference type="PANTHER" id="PTHR14222:SF1">
    <property type="entry name" value="CONDENSIN-2 COMPLEX SUBUNIT D3"/>
    <property type="match status" value="1"/>
</dbReference>
<dbReference type="GO" id="GO:0007076">
    <property type="term" value="P:mitotic chromosome condensation"/>
    <property type="evidence" value="ECO:0007669"/>
    <property type="project" value="InterPro"/>
</dbReference>
<dbReference type="FunFam" id="1.25.10.10:FF:000345">
    <property type="entry name" value="Condensin-2 complex subunit D3"/>
    <property type="match status" value="1"/>
</dbReference>
<dbReference type="GO" id="GO:0000779">
    <property type="term" value="C:condensed chromosome, centromeric region"/>
    <property type="evidence" value="ECO:0007669"/>
    <property type="project" value="TreeGrafter"/>
</dbReference>
<dbReference type="Proteomes" id="UP001228049">
    <property type="component" value="Unassembled WGS sequence"/>
</dbReference>
<dbReference type="GO" id="GO:0000796">
    <property type="term" value="C:condensin complex"/>
    <property type="evidence" value="ECO:0007669"/>
    <property type="project" value="TreeGrafter"/>
</dbReference>
<feature type="compositionally biased region" description="Basic and acidic residues" evidence="7">
    <location>
        <begin position="148"/>
        <end position="159"/>
    </location>
</feature>
<dbReference type="GO" id="GO:0010032">
    <property type="term" value="P:meiotic chromosome condensation"/>
    <property type="evidence" value="ECO:0007669"/>
    <property type="project" value="TreeGrafter"/>
</dbReference>
<evidence type="ECO:0000313" key="10">
    <source>
        <dbReference type="Proteomes" id="UP001228049"/>
    </source>
</evidence>
<evidence type="ECO:0000256" key="1">
    <source>
        <dbReference type="ARBA" id="ARBA00004123"/>
    </source>
</evidence>
<keyword evidence="10" id="KW-1185">Reference proteome</keyword>
<dbReference type="SUPFAM" id="SSF48371">
    <property type="entry name" value="ARM repeat"/>
    <property type="match status" value="1"/>
</dbReference>
<evidence type="ECO:0000256" key="4">
    <source>
        <dbReference type="ARBA" id="ARBA00023067"/>
    </source>
</evidence>
<keyword evidence="2" id="KW-0132">Cell division</keyword>
<evidence type="ECO:0000313" key="9">
    <source>
        <dbReference type="EMBL" id="KAK1905441.1"/>
    </source>
</evidence>